<sequence>IEISVSDPEKVGDGMSSYYKYTITTKTNLPLFKKRESKVKRRFSDFLALYSRLSEKYTPKGVIVPPAPEKSMIGNTKAKFSEGGGASDFVGKRRAALERYILRTASHPVLRKDTELREFLENEQDLPHATNMSALSVGGLKRFAKTLGHQVEKITSKSLESDRWFEEKSHQFENLELQLKKLYECVMSLVNARKDSAKNTGEFAKACAMLSNAEENTGLSHALVKLADVEEKIDQLMQKQTQSDFFLLAELLSDYIRLLTPVKNVFHERVKVFSHWQNCQNTLTKKRETEAKTQAGGKTEKLQQIRQEIKEWETKVENGQKAFEKISDDIKDEIERFEKVRVKEFRDIIIRYVESLLHTQEELITYWEGFIPEVQSIA</sequence>
<dbReference type="InterPro" id="IPR015404">
    <property type="entry name" value="Vps5_C"/>
</dbReference>
<keyword evidence="10" id="KW-0472">Membrane</keyword>
<dbReference type="OrthoDB" id="271164at2759"/>
<keyword evidence="6" id="KW-0597">Phosphoprotein</keyword>
<evidence type="ECO:0000256" key="8">
    <source>
        <dbReference type="ARBA" id="ARBA00022927"/>
    </source>
</evidence>
<dbReference type="RefSeq" id="XP_002111028.1">
    <property type="nucleotide sequence ID" value="XM_002110992.1"/>
</dbReference>
<dbReference type="SUPFAM" id="SSF64268">
    <property type="entry name" value="PX domain"/>
    <property type="match status" value="1"/>
</dbReference>
<dbReference type="GO" id="GO:0015031">
    <property type="term" value="P:protein transport"/>
    <property type="evidence" value="ECO:0007669"/>
    <property type="project" value="UniProtKB-KW"/>
</dbReference>
<protein>
    <recommendedName>
        <fullName evidence="4">Sorting nexin-2</fullName>
    </recommendedName>
</protein>
<evidence type="ECO:0000256" key="6">
    <source>
        <dbReference type="ARBA" id="ARBA00022553"/>
    </source>
</evidence>
<dbReference type="GO" id="GO:0034498">
    <property type="term" value="P:early endosome to Golgi transport"/>
    <property type="evidence" value="ECO:0000318"/>
    <property type="project" value="GO_Central"/>
</dbReference>
<dbReference type="Proteomes" id="UP000009022">
    <property type="component" value="Unassembled WGS sequence"/>
</dbReference>
<dbReference type="STRING" id="10228.B3RSC5"/>
<evidence type="ECO:0000256" key="2">
    <source>
        <dbReference type="ARBA" id="ARBA00004469"/>
    </source>
</evidence>
<keyword evidence="9" id="KW-0007">Acetylation</keyword>
<keyword evidence="16" id="KW-1185">Reference proteome</keyword>
<feature type="domain" description="PX" evidence="14">
    <location>
        <begin position="1"/>
        <end position="126"/>
    </location>
</feature>
<evidence type="ECO:0000256" key="10">
    <source>
        <dbReference type="ARBA" id="ARBA00023136"/>
    </source>
</evidence>
<evidence type="ECO:0000256" key="3">
    <source>
        <dbReference type="ARBA" id="ARBA00010883"/>
    </source>
</evidence>
<dbReference type="CDD" id="cd06859">
    <property type="entry name" value="PX_SNX1_2_like"/>
    <property type="match status" value="1"/>
</dbReference>
<dbReference type="OMA" id="LWETFLM"/>
<comment type="function">
    <text evidence="12">Involved in several stages of intracellular trafficking. Interacts with membranes containing phosphatidylinositol 3-phosphate (PtdIns(3P)) or phosphatidylinositol 3,5-bisphosphate (PtdIns(3,5)P2). Acts in part as component of the retromer membrane-deforming SNX-BAR subcomplex. The SNX-BAR retromer mediates retrograde transport of cargo proteins from endosomes to the trans-Golgi network (TGN) and is involved in endosome-to-plasma membrane transport for cargo protein recycling. The SNX-BAR subcomplex functions to deform the donor membrane into a tubular profile called endosome-to-TGN transport carrier (ETC). Can sense membrane curvature and has in vitro vesicle-to-membrane remodeling activity. Required for retrograde endosome-to-TGN transport of TGN38. Promotes KALRN- and RHOG-dependent but retromer-independent membrane remodeling such as lamellipodium formation; the function is dependent on GEF activity of KALRN.</text>
</comment>
<dbReference type="GO" id="GO:0035091">
    <property type="term" value="F:phosphatidylinositol binding"/>
    <property type="evidence" value="ECO:0000318"/>
    <property type="project" value="GO_Central"/>
</dbReference>
<evidence type="ECO:0000256" key="12">
    <source>
        <dbReference type="ARBA" id="ARBA00045620"/>
    </source>
</evidence>
<dbReference type="GO" id="GO:0031901">
    <property type="term" value="C:early endosome membrane"/>
    <property type="evidence" value="ECO:0007669"/>
    <property type="project" value="UniProtKB-SubCell"/>
</dbReference>
<dbReference type="InterPro" id="IPR001683">
    <property type="entry name" value="PX_dom"/>
</dbReference>
<dbReference type="PANTHER" id="PTHR10555">
    <property type="entry name" value="SORTING NEXIN"/>
    <property type="match status" value="1"/>
</dbReference>
<dbReference type="FunFam" id="1.20.1270.60:FF:000012">
    <property type="entry name" value="Sorting nexin 2"/>
    <property type="match status" value="1"/>
</dbReference>
<dbReference type="InParanoid" id="B3RSC5"/>
<dbReference type="GO" id="GO:0005768">
    <property type="term" value="C:endosome"/>
    <property type="evidence" value="ECO:0000318"/>
    <property type="project" value="GO_Central"/>
</dbReference>
<dbReference type="Pfam" id="PF00787">
    <property type="entry name" value="PX"/>
    <property type="match status" value="1"/>
</dbReference>
<dbReference type="CDD" id="cd07623">
    <property type="entry name" value="BAR_SNX1_2"/>
    <property type="match status" value="1"/>
</dbReference>
<dbReference type="PROSITE" id="PS50195">
    <property type="entry name" value="PX"/>
    <property type="match status" value="1"/>
</dbReference>
<keyword evidence="7" id="KW-0967">Endosome</keyword>
<dbReference type="PANTHER" id="PTHR10555:SF170">
    <property type="entry name" value="FI18122P1"/>
    <property type="match status" value="1"/>
</dbReference>
<evidence type="ECO:0000313" key="16">
    <source>
        <dbReference type="Proteomes" id="UP000009022"/>
    </source>
</evidence>
<evidence type="ECO:0000256" key="5">
    <source>
        <dbReference type="ARBA" id="ARBA00022448"/>
    </source>
</evidence>
<evidence type="ECO:0000256" key="13">
    <source>
        <dbReference type="SAM" id="Coils"/>
    </source>
</evidence>
<dbReference type="GeneID" id="6752241"/>
<dbReference type="EMBL" id="DS985243">
    <property type="protein sequence ID" value="EDV27032.1"/>
    <property type="molecule type" value="Genomic_DNA"/>
</dbReference>
<accession>B3RSC5</accession>
<dbReference type="AlphaFoldDB" id="B3RSC5"/>
<dbReference type="Gene3D" id="1.20.1270.60">
    <property type="entry name" value="Arfaptin homology (AH) domain/BAR domain"/>
    <property type="match status" value="1"/>
</dbReference>
<keyword evidence="5" id="KW-0813">Transport</keyword>
<name>B3RSC5_TRIAD</name>
<comment type="subcellular location">
    <subcellularLocation>
        <location evidence="1">Cell projection</location>
    </subcellularLocation>
    <subcellularLocation>
        <location evidence="2">Early endosome membrane</location>
        <topology evidence="2">Peripheral membrane protein</topology>
        <orientation evidence="2">Cytoplasmic side</orientation>
    </subcellularLocation>
</comment>
<dbReference type="PhylomeDB" id="B3RSC5"/>
<evidence type="ECO:0000256" key="7">
    <source>
        <dbReference type="ARBA" id="ARBA00022753"/>
    </source>
</evidence>
<feature type="non-terminal residue" evidence="15">
    <location>
        <position position="1"/>
    </location>
</feature>
<evidence type="ECO:0000256" key="11">
    <source>
        <dbReference type="ARBA" id="ARBA00023273"/>
    </source>
</evidence>
<dbReference type="SUPFAM" id="SSF103657">
    <property type="entry name" value="BAR/IMD domain-like"/>
    <property type="match status" value="1"/>
</dbReference>
<proteinExistence type="inferred from homology"/>
<dbReference type="GO" id="GO:0010008">
    <property type="term" value="C:endosome membrane"/>
    <property type="evidence" value="ECO:0000318"/>
    <property type="project" value="GO_Central"/>
</dbReference>
<dbReference type="GO" id="GO:0005829">
    <property type="term" value="C:cytosol"/>
    <property type="evidence" value="ECO:0007669"/>
    <property type="project" value="GOC"/>
</dbReference>
<comment type="similarity">
    <text evidence="3">Belongs to the sorting nexin family.</text>
</comment>
<dbReference type="SMART" id="SM00312">
    <property type="entry name" value="PX"/>
    <property type="match status" value="1"/>
</dbReference>
<organism evidence="15 16">
    <name type="scientific">Trichoplax adhaerens</name>
    <name type="common">Trichoplax reptans</name>
    <dbReference type="NCBI Taxonomy" id="10228"/>
    <lineage>
        <taxon>Eukaryota</taxon>
        <taxon>Metazoa</taxon>
        <taxon>Placozoa</taxon>
        <taxon>Uniplacotomia</taxon>
        <taxon>Trichoplacea</taxon>
        <taxon>Trichoplacidae</taxon>
        <taxon>Trichoplax</taxon>
    </lineage>
</organism>
<dbReference type="eggNOG" id="KOG2273">
    <property type="taxonomic scope" value="Eukaryota"/>
</dbReference>
<dbReference type="FunCoup" id="B3RSC5">
    <property type="interactions" value="2365"/>
</dbReference>
<keyword evidence="8" id="KW-0653">Protein transport</keyword>
<dbReference type="HOGENOM" id="CLU_022783_0_0_1"/>
<keyword evidence="13" id="KW-0175">Coiled coil</keyword>
<dbReference type="InterPro" id="IPR036871">
    <property type="entry name" value="PX_dom_sf"/>
</dbReference>
<dbReference type="FunFam" id="3.30.1520.10:FF:000016">
    <property type="entry name" value="Sorting nexin 2"/>
    <property type="match status" value="1"/>
</dbReference>
<dbReference type="GO" id="GO:0042995">
    <property type="term" value="C:cell projection"/>
    <property type="evidence" value="ECO:0007669"/>
    <property type="project" value="UniProtKB-SubCell"/>
</dbReference>
<evidence type="ECO:0000256" key="1">
    <source>
        <dbReference type="ARBA" id="ARBA00004316"/>
    </source>
</evidence>
<feature type="coiled-coil region" evidence="13">
    <location>
        <begin position="295"/>
        <end position="322"/>
    </location>
</feature>
<dbReference type="Pfam" id="PF09325">
    <property type="entry name" value="Vps5"/>
    <property type="match status" value="1"/>
</dbReference>
<dbReference type="Gene3D" id="3.30.1520.10">
    <property type="entry name" value="Phox-like domain"/>
    <property type="match status" value="1"/>
</dbReference>
<evidence type="ECO:0000256" key="9">
    <source>
        <dbReference type="ARBA" id="ARBA00022990"/>
    </source>
</evidence>
<evidence type="ECO:0000313" key="15">
    <source>
        <dbReference type="EMBL" id="EDV27032.1"/>
    </source>
</evidence>
<dbReference type="CTD" id="6752241"/>
<reference evidence="15 16" key="1">
    <citation type="journal article" date="2008" name="Nature">
        <title>The Trichoplax genome and the nature of placozoans.</title>
        <authorList>
            <person name="Srivastava M."/>
            <person name="Begovic E."/>
            <person name="Chapman J."/>
            <person name="Putnam N.H."/>
            <person name="Hellsten U."/>
            <person name="Kawashima T."/>
            <person name="Kuo A."/>
            <person name="Mitros T."/>
            <person name="Salamov A."/>
            <person name="Carpenter M.L."/>
            <person name="Signorovitch A.Y."/>
            <person name="Moreno M.A."/>
            <person name="Kamm K."/>
            <person name="Grimwood J."/>
            <person name="Schmutz J."/>
            <person name="Shapiro H."/>
            <person name="Grigoriev I.V."/>
            <person name="Buss L.W."/>
            <person name="Schierwater B."/>
            <person name="Dellaporta S.L."/>
            <person name="Rokhsar D.S."/>
        </authorList>
    </citation>
    <scope>NUCLEOTIDE SEQUENCE [LARGE SCALE GENOMIC DNA]</scope>
    <source>
        <strain evidence="15 16">Grell-BS-1999</strain>
    </source>
</reference>
<gene>
    <name evidence="15" type="ORF">TRIADDRAFT_22154</name>
</gene>
<keyword evidence="11" id="KW-0966">Cell projection</keyword>
<evidence type="ECO:0000259" key="14">
    <source>
        <dbReference type="PROSITE" id="PS50195"/>
    </source>
</evidence>
<dbReference type="KEGG" id="tad:TRIADDRAFT_22154"/>
<dbReference type="InterPro" id="IPR027267">
    <property type="entry name" value="AH/BAR_dom_sf"/>
</dbReference>
<evidence type="ECO:0000256" key="4">
    <source>
        <dbReference type="ARBA" id="ARBA00020435"/>
    </source>
</evidence>